<organism evidence="1 2">
    <name type="scientific">Halolactibacillus halophilus</name>
    <dbReference type="NCBI Taxonomy" id="306540"/>
    <lineage>
        <taxon>Bacteria</taxon>
        <taxon>Bacillati</taxon>
        <taxon>Bacillota</taxon>
        <taxon>Bacilli</taxon>
        <taxon>Bacillales</taxon>
        <taxon>Bacillaceae</taxon>
        <taxon>Halolactibacillus</taxon>
    </lineage>
</organism>
<name>A0ABQ0VNS5_9BACI</name>
<reference evidence="1 2" key="1">
    <citation type="submission" date="2019-07" db="EMBL/GenBank/DDBJ databases">
        <title>Whole genome shotgun sequence of Halolactibacillus halophilus NBRC 100868.</title>
        <authorList>
            <person name="Hosoyama A."/>
            <person name="Uohara A."/>
            <person name="Ohji S."/>
            <person name="Ichikawa N."/>
        </authorList>
    </citation>
    <scope>NUCLEOTIDE SEQUENCE [LARGE SCALE GENOMIC DNA]</scope>
    <source>
        <strain evidence="1 2">NBRC 100868</strain>
    </source>
</reference>
<proteinExistence type="predicted"/>
<protein>
    <submittedName>
        <fullName evidence="1">Uncharacterized protein</fullName>
    </submittedName>
</protein>
<dbReference type="EMBL" id="BJWI01000024">
    <property type="protein sequence ID" value="GEM02100.1"/>
    <property type="molecule type" value="Genomic_DNA"/>
</dbReference>
<keyword evidence="2" id="KW-1185">Reference proteome</keyword>
<evidence type="ECO:0000313" key="1">
    <source>
        <dbReference type="EMBL" id="GEM02100.1"/>
    </source>
</evidence>
<accession>A0ABQ0VNS5</accession>
<evidence type="ECO:0000313" key="2">
    <source>
        <dbReference type="Proteomes" id="UP000321547"/>
    </source>
</evidence>
<comment type="caution">
    <text evidence="1">The sequence shown here is derived from an EMBL/GenBank/DDBJ whole genome shotgun (WGS) entry which is preliminary data.</text>
</comment>
<dbReference type="Proteomes" id="UP000321547">
    <property type="component" value="Unassembled WGS sequence"/>
</dbReference>
<sequence>MFTITAYLGVKVIMYISQIKLTLYITLSRAKPHYIRFPKFTYVDGKFLGELGGLGIHWMGGSGESDN</sequence>
<gene>
    <name evidence="1" type="ORF">HHA03_16320</name>
</gene>